<gene>
    <name evidence="4" type="ORF">GXY80_03230</name>
</gene>
<feature type="region of interest" description="Disordered" evidence="1">
    <location>
        <begin position="131"/>
        <end position="208"/>
    </location>
</feature>
<dbReference type="InterPro" id="IPR027383">
    <property type="entry name" value="Znf_put"/>
</dbReference>
<dbReference type="Pfam" id="PF13490">
    <property type="entry name" value="zf-HC2"/>
    <property type="match status" value="1"/>
</dbReference>
<feature type="region of interest" description="Disordered" evidence="1">
    <location>
        <begin position="222"/>
        <end position="252"/>
    </location>
</feature>
<evidence type="ECO:0000313" key="5">
    <source>
        <dbReference type="Proteomes" id="UP000777265"/>
    </source>
</evidence>
<organism evidence="4 5">
    <name type="scientific">Syntrophorhabdus aromaticivorans</name>
    <dbReference type="NCBI Taxonomy" id="328301"/>
    <lineage>
        <taxon>Bacteria</taxon>
        <taxon>Pseudomonadati</taxon>
        <taxon>Thermodesulfobacteriota</taxon>
        <taxon>Syntrophorhabdia</taxon>
        <taxon>Syntrophorhabdales</taxon>
        <taxon>Syntrophorhabdaceae</taxon>
        <taxon>Syntrophorhabdus</taxon>
    </lineage>
</organism>
<dbReference type="AlphaFoldDB" id="A0A971M2I8"/>
<feature type="domain" description="DUF2275" evidence="2">
    <location>
        <begin position="58"/>
        <end position="189"/>
    </location>
</feature>
<evidence type="ECO:0000256" key="1">
    <source>
        <dbReference type="SAM" id="MobiDB-lite"/>
    </source>
</evidence>
<dbReference type="Gene3D" id="1.10.10.1320">
    <property type="entry name" value="Anti-sigma factor, zinc-finger domain"/>
    <property type="match status" value="1"/>
</dbReference>
<dbReference type="Pfam" id="PF10039">
    <property type="entry name" value="DUF2275"/>
    <property type="match status" value="1"/>
</dbReference>
<dbReference type="EMBL" id="JAAYEE010000057">
    <property type="protein sequence ID" value="NLW34484.1"/>
    <property type="molecule type" value="Genomic_DNA"/>
</dbReference>
<accession>A0A971M2I8</accession>
<evidence type="ECO:0008006" key="6">
    <source>
        <dbReference type="Google" id="ProtNLM"/>
    </source>
</evidence>
<proteinExistence type="predicted"/>
<evidence type="ECO:0000259" key="3">
    <source>
        <dbReference type="Pfam" id="PF13490"/>
    </source>
</evidence>
<comment type="caution">
    <text evidence="4">The sequence shown here is derived from an EMBL/GenBank/DDBJ whole genome shotgun (WGS) entry which is preliminary data.</text>
</comment>
<reference evidence="4" key="1">
    <citation type="journal article" date="2020" name="Biotechnol. Biofuels">
        <title>New insights from the biogas microbiome by comprehensive genome-resolved metagenomics of nearly 1600 species originating from multiple anaerobic digesters.</title>
        <authorList>
            <person name="Campanaro S."/>
            <person name="Treu L."/>
            <person name="Rodriguez-R L.M."/>
            <person name="Kovalovszki A."/>
            <person name="Ziels R.M."/>
            <person name="Maus I."/>
            <person name="Zhu X."/>
            <person name="Kougias P.G."/>
            <person name="Basile A."/>
            <person name="Luo G."/>
            <person name="Schluter A."/>
            <person name="Konstantinidis K.T."/>
            <person name="Angelidaki I."/>
        </authorList>
    </citation>
    <scope>NUCLEOTIDE SEQUENCE</scope>
    <source>
        <strain evidence="4">AS06rmzACSIP_7</strain>
    </source>
</reference>
<feature type="domain" description="Putative zinc-finger" evidence="3">
    <location>
        <begin position="4"/>
        <end position="35"/>
    </location>
</feature>
<evidence type="ECO:0000259" key="2">
    <source>
        <dbReference type="Pfam" id="PF10039"/>
    </source>
</evidence>
<evidence type="ECO:0000313" key="4">
    <source>
        <dbReference type="EMBL" id="NLW34484.1"/>
    </source>
</evidence>
<sequence length="347" mass="37796">MTVCRDIQGKLTAYLEGDLTPEEKGPIDAHLACCPMCKAAFVDLQKTTDLVQGLEDVEPPHWLTRKIMTLVHEEAEQRVGIIRKLFYPLRVKIPIQAFATALVVVLGVYVYKATGPEIKAVQAPWAAEEAAPLAAPQKKPAEIDRRSPLPADKPVRQQISGRETRAVPSRPIEEKTLPGEHKIDVKQEANVQKTEEAPGVSTSLRDEQVARERRVAVPPVPFVKSKDSRESASNGVEENRVQRKLDASSPSKSVYAGKPASIALTLRVKDAQSATTEAVRLVGQLGGTGTATESTPSGALLTTVLPARNFTIFLERLARLGILKEKVPRTGLPEGNVFLRIEISGDT</sequence>
<feature type="compositionally biased region" description="Basic and acidic residues" evidence="1">
    <location>
        <begin position="171"/>
        <end position="187"/>
    </location>
</feature>
<feature type="compositionally biased region" description="Basic and acidic residues" evidence="1">
    <location>
        <begin position="237"/>
        <end position="246"/>
    </location>
</feature>
<name>A0A971M2I8_9BACT</name>
<protein>
    <recommendedName>
        <fullName evidence="6">Zinc-finger domain-containing protein</fullName>
    </recommendedName>
</protein>
<dbReference type="InterPro" id="IPR041916">
    <property type="entry name" value="Anti_sigma_zinc_sf"/>
</dbReference>
<dbReference type="Proteomes" id="UP000777265">
    <property type="component" value="Unassembled WGS sequence"/>
</dbReference>
<reference evidence="4" key="2">
    <citation type="submission" date="2020-01" db="EMBL/GenBank/DDBJ databases">
        <authorList>
            <person name="Campanaro S."/>
        </authorList>
    </citation>
    <scope>NUCLEOTIDE SEQUENCE</scope>
    <source>
        <strain evidence="4">AS06rmzACSIP_7</strain>
    </source>
</reference>
<dbReference type="InterPro" id="IPR018734">
    <property type="entry name" value="DUF2275"/>
</dbReference>